<dbReference type="Proteomes" id="UP001157186">
    <property type="component" value="Unassembled WGS sequence"/>
</dbReference>
<evidence type="ECO:0000256" key="1">
    <source>
        <dbReference type="SAM" id="Phobius"/>
    </source>
</evidence>
<comment type="caution">
    <text evidence="3">The sequence shown here is derived from an EMBL/GenBank/DDBJ whole genome shotgun (WGS) entry which is preliminary data.</text>
</comment>
<dbReference type="EMBL" id="BSST01000001">
    <property type="protein sequence ID" value="GLX76718.1"/>
    <property type="molecule type" value="Genomic_DNA"/>
</dbReference>
<feature type="transmembrane region" description="Helical" evidence="1">
    <location>
        <begin position="130"/>
        <end position="148"/>
    </location>
</feature>
<evidence type="ECO:0000259" key="2">
    <source>
        <dbReference type="Pfam" id="PF12158"/>
    </source>
</evidence>
<accession>A0ABQ6GL26</accession>
<feature type="transmembrane region" description="Helical" evidence="1">
    <location>
        <begin position="7"/>
        <end position="26"/>
    </location>
</feature>
<protein>
    <recommendedName>
        <fullName evidence="2">DUF3592 domain-containing protein</fullName>
    </recommendedName>
</protein>
<organism evidence="3 4">
    <name type="scientific">Thalassotalea insulae</name>
    <dbReference type="NCBI Taxonomy" id="2056778"/>
    <lineage>
        <taxon>Bacteria</taxon>
        <taxon>Pseudomonadati</taxon>
        <taxon>Pseudomonadota</taxon>
        <taxon>Gammaproteobacteria</taxon>
        <taxon>Alteromonadales</taxon>
        <taxon>Colwelliaceae</taxon>
        <taxon>Thalassotalea</taxon>
    </lineage>
</organism>
<name>A0ABQ6GL26_9GAMM</name>
<dbReference type="Pfam" id="PF12158">
    <property type="entry name" value="DUF3592"/>
    <property type="match status" value="1"/>
</dbReference>
<dbReference type="InterPro" id="IPR021994">
    <property type="entry name" value="DUF3592"/>
</dbReference>
<keyword evidence="1" id="KW-0812">Transmembrane</keyword>
<gene>
    <name evidence="3" type="ORF">tinsulaeT_00580</name>
</gene>
<sequence>MKNFYKKYELALWFTAIPILILIFRFEDVRGSYFITTTDFSSVNGEIVESKITHGHRPNYRFNISYNYEVNGVNYTNSRVGFGFKGSNDKASVTEILSRYPVGKKVQVYFDTQKPNFSVLEPERNSRNDFYIVLFLSLAGILFSIIAVRRGITS</sequence>
<proteinExistence type="predicted"/>
<keyword evidence="1" id="KW-1133">Transmembrane helix</keyword>
<dbReference type="RefSeq" id="WP_284242507.1">
    <property type="nucleotide sequence ID" value="NZ_BSST01000001.1"/>
</dbReference>
<evidence type="ECO:0000313" key="4">
    <source>
        <dbReference type="Proteomes" id="UP001157186"/>
    </source>
</evidence>
<feature type="domain" description="DUF3592" evidence="2">
    <location>
        <begin position="43"/>
        <end position="124"/>
    </location>
</feature>
<evidence type="ECO:0000313" key="3">
    <source>
        <dbReference type="EMBL" id="GLX76718.1"/>
    </source>
</evidence>
<reference evidence="3 4" key="1">
    <citation type="submission" date="2023-03" db="EMBL/GenBank/DDBJ databases">
        <title>Draft genome sequence of Thalassotalea insulae KCTC 62186T.</title>
        <authorList>
            <person name="Sawabe T."/>
        </authorList>
    </citation>
    <scope>NUCLEOTIDE SEQUENCE [LARGE SCALE GENOMIC DNA]</scope>
    <source>
        <strain evidence="3 4">KCTC 62186</strain>
    </source>
</reference>
<keyword evidence="4" id="KW-1185">Reference proteome</keyword>
<keyword evidence="1" id="KW-0472">Membrane</keyword>